<feature type="coiled-coil region" evidence="1">
    <location>
        <begin position="54"/>
        <end position="88"/>
    </location>
</feature>
<feature type="compositionally biased region" description="Basic and acidic residues" evidence="2">
    <location>
        <begin position="12"/>
        <end position="35"/>
    </location>
</feature>
<dbReference type="GeneID" id="9833751"/>
<evidence type="ECO:0000313" key="4">
    <source>
        <dbReference type="Proteomes" id="UP000009170"/>
    </source>
</evidence>
<reference evidence="4" key="1">
    <citation type="journal article" date="2006" name="Proc. Natl. Acad. Sci. U.S.A.">
        <title>Genome analysis of the smallest free-living eukaryote Ostreococcus tauri unveils many unique features.</title>
        <authorList>
            <person name="Derelle E."/>
            <person name="Ferraz C."/>
            <person name="Rombauts S."/>
            <person name="Rouze P."/>
            <person name="Worden A.Z."/>
            <person name="Robbens S."/>
            <person name="Partensky F."/>
            <person name="Degroeve S."/>
            <person name="Echeynie S."/>
            <person name="Cooke R."/>
            <person name="Saeys Y."/>
            <person name="Wuyts J."/>
            <person name="Jabbari K."/>
            <person name="Bowler C."/>
            <person name="Panaud O."/>
            <person name="Piegu B."/>
            <person name="Ball S.G."/>
            <person name="Ral J.-P."/>
            <person name="Bouget F.-Y."/>
            <person name="Piganeau G."/>
            <person name="De Baets B."/>
            <person name="Picard A."/>
            <person name="Delseny M."/>
            <person name="Demaille J."/>
            <person name="Van de Peer Y."/>
            <person name="Moreau H."/>
        </authorList>
    </citation>
    <scope>NUCLEOTIDE SEQUENCE [LARGE SCALE GENOMIC DNA]</scope>
    <source>
        <strain evidence="4">OTTH 0595 / CCAP 157/2 / RCC745</strain>
    </source>
</reference>
<dbReference type="EMBL" id="CAID01000003">
    <property type="protein sequence ID" value="CEF97084.1"/>
    <property type="molecule type" value="Genomic_DNA"/>
</dbReference>
<reference evidence="3 4" key="2">
    <citation type="journal article" date="2014" name="BMC Genomics">
        <title>An improved genome of the model marine alga Ostreococcus tauri unfolds by assessing Illumina de novo assemblies.</title>
        <authorList>
            <person name="Blanc-Mathieu R."/>
            <person name="Verhelst B."/>
            <person name="Derelle E."/>
            <person name="Rombauts S."/>
            <person name="Bouget F.Y."/>
            <person name="Carre I."/>
            <person name="Chateau A."/>
            <person name="Eyre-Walker A."/>
            <person name="Grimsley N."/>
            <person name="Moreau H."/>
            <person name="Piegu B."/>
            <person name="Rivals E."/>
            <person name="Schackwitz W."/>
            <person name="Van de Peer Y."/>
            <person name="Piganeau G."/>
        </authorList>
    </citation>
    <scope>NUCLEOTIDE SEQUENCE [LARGE SCALE GENOMIC DNA]</scope>
    <source>
        <strain evidence="4">OTTH 0595 / CCAP 157/2 / RCC745</strain>
    </source>
</reference>
<feature type="region of interest" description="Disordered" evidence="2">
    <location>
        <begin position="1"/>
        <end position="46"/>
    </location>
</feature>
<feature type="compositionally biased region" description="Basic and acidic residues" evidence="2">
    <location>
        <begin position="154"/>
        <end position="165"/>
    </location>
</feature>
<keyword evidence="4" id="KW-1185">Reference proteome</keyword>
<feature type="region of interest" description="Disordered" evidence="2">
    <location>
        <begin position="143"/>
        <end position="165"/>
    </location>
</feature>
<feature type="region of interest" description="Disordered" evidence="2">
    <location>
        <begin position="196"/>
        <end position="265"/>
    </location>
</feature>
<proteinExistence type="predicted"/>
<evidence type="ECO:0000313" key="3">
    <source>
        <dbReference type="EMBL" id="CEF97084.1"/>
    </source>
</evidence>
<dbReference type="AlphaFoldDB" id="A0A090M4N6"/>
<dbReference type="Proteomes" id="UP000009170">
    <property type="component" value="Unassembled WGS sequence"/>
</dbReference>
<comment type="caution">
    <text evidence="3">The sequence shown here is derived from an EMBL/GenBank/DDBJ whole genome shotgun (WGS) entry which is preliminary data.</text>
</comment>
<dbReference type="InParanoid" id="A0A090M4N6"/>
<dbReference type="RefSeq" id="XP_003078114.2">
    <property type="nucleotide sequence ID" value="XM_003078066.2"/>
</dbReference>
<dbReference type="OrthoDB" id="10662350at2759"/>
<sequence length="289" mass="32643">MRRDDSDSDDYIDVRAPTRDRGRRESAFATHDDVHVPPAASSRDDSLRLARAVVDEQKALLACERARADDAEDELHRVTALADALTRKLDELSTIFEARARATAPREIESATASAAATRLKIENERLRRDMKEMEERHAREIEELRALTSTNEASERPPLTKDERRRLLREVAEAREEIAVAKEARAKALAEAVELRDKLEHRSGAKSPRVVAERNPSPPKTPQWANVDWDAAHAEFMKTEMTSPQGPRQQSHAPPRQQSFENIDWEAAYADMEATRAQKRAERAVTGA</sequence>
<evidence type="ECO:0000256" key="1">
    <source>
        <dbReference type="SAM" id="Coils"/>
    </source>
</evidence>
<name>A0A090M4N6_OSTTA</name>
<protein>
    <submittedName>
        <fullName evidence="3">Unnamed product</fullName>
    </submittedName>
</protein>
<dbReference type="KEGG" id="ota:OT_ostta03g02040"/>
<accession>A0A090M4N6</accession>
<evidence type="ECO:0000256" key="2">
    <source>
        <dbReference type="SAM" id="MobiDB-lite"/>
    </source>
</evidence>
<feature type="compositionally biased region" description="Polar residues" evidence="2">
    <location>
        <begin position="241"/>
        <end position="262"/>
    </location>
</feature>
<feature type="compositionally biased region" description="Acidic residues" evidence="2">
    <location>
        <begin position="1"/>
        <end position="11"/>
    </location>
</feature>
<keyword evidence="1" id="KW-0175">Coiled coil</keyword>
<gene>
    <name evidence="3" type="ORF">OT_ostta03g02040</name>
</gene>
<organism evidence="3 4">
    <name type="scientific">Ostreococcus tauri</name>
    <name type="common">Marine green alga</name>
    <dbReference type="NCBI Taxonomy" id="70448"/>
    <lineage>
        <taxon>Eukaryota</taxon>
        <taxon>Viridiplantae</taxon>
        <taxon>Chlorophyta</taxon>
        <taxon>Mamiellophyceae</taxon>
        <taxon>Mamiellales</taxon>
        <taxon>Bathycoccaceae</taxon>
        <taxon>Ostreococcus</taxon>
    </lineage>
</organism>